<dbReference type="Proteomes" id="UP000027446">
    <property type="component" value="Unassembled WGS sequence"/>
</dbReference>
<dbReference type="PANTHER" id="PTHR45766">
    <property type="entry name" value="DNA ANNEALING HELICASE AND ENDONUCLEASE ZRANB3 FAMILY MEMBER"/>
    <property type="match status" value="1"/>
</dbReference>
<protein>
    <submittedName>
        <fullName evidence="7">Helicase domain-containing protein</fullName>
    </submittedName>
</protein>
<dbReference type="GO" id="GO:0004386">
    <property type="term" value="F:helicase activity"/>
    <property type="evidence" value="ECO:0007669"/>
    <property type="project" value="UniProtKB-KW"/>
</dbReference>
<dbReference type="Pfam" id="PF00176">
    <property type="entry name" value="SNF2-rel_dom"/>
    <property type="match status" value="1"/>
</dbReference>
<evidence type="ECO:0000256" key="2">
    <source>
        <dbReference type="ARBA" id="ARBA00022801"/>
    </source>
</evidence>
<evidence type="ECO:0000313" key="8">
    <source>
        <dbReference type="Proteomes" id="UP000027446"/>
    </source>
</evidence>
<dbReference type="InterPro" id="IPR014001">
    <property type="entry name" value="Helicase_ATP-bd"/>
</dbReference>
<feature type="domain" description="Helicase C-terminal" evidence="6">
    <location>
        <begin position="415"/>
        <end position="591"/>
    </location>
</feature>
<gene>
    <name evidence="7" type="ORF">HAD_13044</name>
</gene>
<dbReference type="AlphaFoldDB" id="A0A069E1S3"/>
<dbReference type="Gene3D" id="3.40.50.10810">
    <property type="entry name" value="Tandem AAA-ATPase domain"/>
    <property type="match status" value="1"/>
</dbReference>
<keyword evidence="3 7" id="KW-0347">Helicase</keyword>
<dbReference type="PANTHER" id="PTHR45766:SF6">
    <property type="entry name" value="SWI_SNF-RELATED MATRIX-ASSOCIATED ACTIN-DEPENDENT REGULATOR OF CHROMATIN SUBFAMILY A-LIKE PROTEIN 1"/>
    <property type="match status" value="1"/>
</dbReference>
<dbReference type="STRING" id="1280949.HAD_13044"/>
<dbReference type="PROSITE" id="PS51192">
    <property type="entry name" value="HELICASE_ATP_BIND_1"/>
    <property type="match status" value="1"/>
</dbReference>
<feature type="domain" description="Helicase ATP-binding" evidence="5">
    <location>
        <begin position="103"/>
        <end position="279"/>
    </location>
</feature>
<dbReference type="GO" id="GO:0005524">
    <property type="term" value="F:ATP binding"/>
    <property type="evidence" value="ECO:0007669"/>
    <property type="project" value="UniProtKB-KW"/>
</dbReference>
<evidence type="ECO:0000259" key="6">
    <source>
        <dbReference type="PROSITE" id="PS51194"/>
    </source>
</evidence>
<dbReference type="PATRIC" id="fig|1280949.3.peg.2655"/>
<dbReference type="RefSeq" id="WP_051596294.1">
    <property type="nucleotide sequence ID" value="NZ_ARYH01000002.1"/>
</dbReference>
<dbReference type="Gene3D" id="3.40.50.300">
    <property type="entry name" value="P-loop containing nucleotide triphosphate hydrolases"/>
    <property type="match status" value="1"/>
</dbReference>
<dbReference type="SUPFAM" id="SSF52540">
    <property type="entry name" value="P-loop containing nucleoside triphosphate hydrolases"/>
    <property type="match status" value="2"/>
</dbReference>
<dbReference type="GO" id="GO:0016787">
    <property type="term" value="F:hydrolase activity"/>
    <property type="evidence" value="ECO:0007669"/>
    <property type="project" value="UniProtKB-KW"/>
</dbReference>
<dbReference type="InterPro" id="IPR000330">
    <property type="entry name" value="SNF2_N"/>
</dbReference>
<dbReference type="Pfam" id="PF00271">
    <property type="entry name" value="Helicase_C"/>
    <property type="match status" value="1"/>
</dbReference>
<evidence type="ECO:0000259" key="5">
    <source>
        <dbReference type="PROSITE" id="PS51192"/>
    </source>
</evidence>
<dbReference type="InterPro" id="IPR057342">
    <property type="entry name" value="DEXDc_RapA"/>
</dbReference>
<sequence length="967" mass="107112">MRGSVWKVQNVEPDGAANFLHCIGLSGITRGKSSIFIDRLEPDLELLDPANLTLIPDTSSNFRQTKLYLEAAFRSAPPATDTPLVLGQAAIDDLAFQHAPVERALSQSRVRLLIADDVGLGKTLEAGLVTSELILRHRADRILVVTTRAMLTQFQREFWTRFSIPLARLDGAAIKRMRNAIPSNYNVFDQFDRAIVSIDTLKKDLQYRVALENSRWDLIIIDEAHNVAARKSAAGSKSQRARLAELLARQTDALLLLTATPHDGSAESFASLIEMLDPTRVPDPASLRREDIEDLVIRRFRSSPEVMSAIRAHVPERVINPRHFPLTPQEDAAYDLVARLELDLDADVNKPGRAIDLFRTTLAKALFSSPAACLETVDGRLRRMKAGTAKGSNKDRQSLEDLASALSVIEPGSFSKYQNLLALLKEIRWTGRDPGDRLVIFSERIATLNWLQAQLSKDLGLAEGAIGKVDGSSVEADERTQKILEDFGQRGSHLRILLASDMASEGLNLHFQSHRLIHFDLPWSLLRFQQRNGRIDRYGQLCKPEFYYFIGESSHERVRDMWVLEKLVAKDEAAQDGIGDPAVFLGAGDIDGEEAIVAEAVARGAGAEAFDAEMDQRAKSTAVEHADNSWDLLFSEYETSSPPPATAVPPPRLYPTTFSFATDMLQTLLPEGTGDLAIDGRERIIRLTLPDELKAIDSFGYTDRGTVDDRYMPPEAVGPGDRIELTDQAGTVTAAINQSRAEDRAWPRLQYLWDAHPLVNWLGDRAEALFAHGTAPLCDVQQGLGEGDIAILVHGAIVDGLGHPAIDRWAVVVFEGEKVSRIEEDVSAFLTGIGFSGDTPNPAQPAPLASSHLLEIAVDRFQSELVKARQAKQAELDEVAKDIRARLAEFKTRFDSQLSLKFGDTADASEQSGSDRLRMSRRAKQQKKIETMFQDWEKWITVSCKLADEPNPHVDIKAVFRRTSHGA</sequence>
<proteinExistence type="predicted"/>
<evidence type="ECO:0000256" key="4">
    <source>
        <dbReference type="ARBA" id="ARBA00022840"/>
    </source>
</evidence>
<evidence type="ECO:0000256" key="1">
    <source>
        <dbReference type="ARBA" id="ARBA00022741"/>
    </source>
</evidence>
<dbReference type="CDD" id="cd18011">
    <property type="entry name" value="DEXDc_RapA"/>
    <property type="match status" value="1"/>
</dbReference>
<dbReference type="InterPro" id="IPR027417">
    <property type="entry name" value="P-loop_NTPase"/>
</dbReference>
<evidence type="ECO:0000313" key="7">
    <source>
        <dbReference type="EMBL" id="KCZ83529.1"/>
    </source>
</evidence>
<dbReference type="SMART" id="SM00487">
    <property type="entry name" value="DEXDc"/>
    <property type="match status" value="1"/>
</dbReference>
<dbReference type="EMBL" id="ARYH01000002">
    <property type="protein sequence ID" value="KCZ83529.1"/>
    <property type="molecule type" value="Genomic_DNA"/>
</dbReference>
<dbReference type="SMART" id="SM00490">
    <property type="entry name" value="HELICc"/>
    <property type="match status" value="1"/>
</dbReference>
<keyword evidence="4" id="KW-0067">ATP-binding</keyword>
<keyword evidence="8" id="KW-1185">Reference proteome</keyword>
<keyword evidence="1" id="KW-0547">Nucleotide-binding</keyword>
<comment type="caution">
    <text evidence="7">The sequence shown here is derived from an EMBL/GenBank/DDBJ whole genome shotgun (WGS) entry which is preliminary data.</text>
</comment>
<organism evidence="7 8">
    <name type="scientific">Hyphomonas adhaerens MHS-3</name>
    <dbReference type="NCBI Taxonomy" id="1280949"/>
    <lineage>
        <taxon>Bacteria</taxon>
        <taxon>Pseudomonadati</taxon>
        <taxon>Pseudomonadota</taxon>
        <taxon>Alphaproteobacteria</taxon>
        <taxon>Hyphomonadales</taxon>
        <taxon>Hyphomonadaceae</taxon>
        <taxon>Hyphomonas</taxon>
    </lineage>
</organism>
<dbReference type="InterPro" id="IPR038718">
    <property type="entry name" value="SNF2-like_sf"/>
</dbReference>
<dbReference type="PROSITE" id="PS51194">
    <property type="entry name" value="HELICASE_CTER"/>
    <property type="match status" value="1"/>
</dbReference>
<accession>A0A069E1S3</accession>
<dbReference type="InterPro" id="IPR049730">
    <property type="entry name" value="SNF2/RAD54-like_C"/>
</dbReference>
<keyword evidence="2" id="KW-0378">Hydrolase</keyword>
<dbReference type="CDD" id="cd18793">
    <property type="entry name" value="SF2_C_SNF"/>
    <property type="match status" value="1"/>
</dbReference>
<name>A0A069E1S3_9PROT</name>
<dbReference type="eggNOG" id="COG0553">
    <property type="taxonomic scope" value="Bacteria"/>
</dbReference>
<evidence type="ECO:0000256" key="3">
    <source>
        <dbReference type="ARBA" id="ARBA00022806"/>
    </source>
</evidence>
<dbReference type="InterPro" id="IPR001650">
    <property type="entry name" value="Helicase_C-like"/>
</dbReference>
<reference evidence="7 8" key="1">
    <citation type="journal article" date="2014" name="Antonie Van Leeuwenhoek">
        <title>Hyphomonas beringensis sp. nov. and Hyphomonas chukchiensis sp. nov., isolated from surface seawater of the Bering Sea and Chukchi Sea.</title>
        <authorList>
            <person name="Li C."/>
            <person name="Lai Q."/>
            <person name="Li G."/>
            <person name="Dong C."/>
            <person name="Wang J."/>
            <person name="Liao Y."/>
            <person name="Shao Z."/>
        </authorList>
    </citation>
    <scope>NUCLEOTIDE SEQUENCE [LARGE SCALE GENOMIC DNA]</scope>
    <source>
        <strain evidence="7 8">MHS-3</strain>
    </source>
</reference>